<dbReference type="CDD" id="cd00167">
    <property type="entry name" value="SANT"/>
    <property type="match status" value="1"/>
</dbReference>
<dbReference type="EMBL" id="CAJJDN010000001">
    <property type="protein sequence ID" value="CAD8046083.1"/>
    <property type="molecule type" value="Genomic_DNA"/>
</dbReference>
<dbReference type="SMART" id="SM00717">
    <property type="entry name" value="SANT"/>
    <property type="match status" value="1"/>
</dbReference>
<gene>
    <name evidence="2" type="ORF">PSON_ATCC_30995.1.T0010433</name>
</gene>
<sequence length="180" mass="21452">MNMTVKLIRKSKKYNICTKIDKDKSSKQQRRIQQQLNQSHKPNSNFQNSICDINSSVISSQDPNFGDITENLDGVYSHQLMNKNDQKITKASNDSKNKLIRYSTKRKKDLKRKKQRNRGKQFTLEEDKRLLSYILKKGPKFHKFSRYFPGKTTNVLKNRYYKSLRFIWDQILGKIYTYDN</sequence>
<feature type="domain" description="Myb-like" evidence="1">
    <location>
        <begin position="118"/>
        <end position="166"/>
    </location>
</feature>
<evidence type="ECO:0000259" key="1">
    <source>
        <dbReference type="SMART" id="SM00717"/>
    </source>
</evidence>
<name>A0A8S1JTW2_9CILI</name>
<dbReference type="AlphaFoldDB" id="A0A8S1JTW2"/>
<accession>A0A8S1JTW2</accession>
<protein>
    <recommendedName>
        <fullName evidence="1">Myb-like domain-containing protein</fullName>
    </recommendedName>
</protein>
<keyword evidence="3" id="KW-1185">Reference proteome</keyword>
<evidence type="ECO:0000313" key="3">
    <source>
        <dbReference type="Proteomes" id="UP000692954"/>
    </source>
</evidence>
<dbReference type="Proteomes" id="UP000692954">
    <property type="component" value="Unassembled WGS sequence"/>
</dbReference>
<proteinExistence type="predicted"/>
<dbReference type="Pfam" id="PF00249">
    <property type="entry name" value="Myb_DNA-binding"/>
    <property type="match status" value="1"/>
</dbReference>
<organism evidence="2 3">
    <name type="scientific">Paramecium sonneborni</name>
    <dbReference type="NCBI Taxonomy" id="65129"/>
    <lineage>
        <taxon>Eukaryota</taxon>
        <taxon>Sar</taxon>
        <taxon>Alveolata</taxon>
        <taxon>Ciliophora</taxon>
        <taxon>Intramacronucleata</taxon>
        <taxon>Oligohymenophorea</taxon>
        <taxon>Peniculida</taxon>
        <taxon>Parameciidae</taxon>
        <taxon>Paramecium</taxon>
    </lineage>
</organism>
<reference evidence="2" key="1">
    <citation type="submission" date="2021-01" db="EMBL/GenBank/DDBJ databases">
        <authorList>
            <consortium name="Genoscope - CEA"/>
            <person name="William W."/>
        </authorList>
    </citation>
    <scope>NUCLEOTIDE SEQUENCE</scope>
</reference>
<dbReference type="InterPro" id="IPR001005">
    <property type="entry name" value="SANT/Myb"/>
</dbReference>
<comment type="caution">
    <text evidence="2">The sequence shown here is derived from an EMBL/GenBank/DDBJ whole genome shotgun (WGS) entry which is preliminary data.</text>
</comment>
<evidence type="ECO:0000313" key="2">
    <source>
        <dbReference type="EMBL" id="CAD8046083.1"/>
    </source>
</evidence>